<dbReference type="KEGG" id="pze:HU754_022725"/>
<evidence type="ECO:0000256" key="1">
    <source>
        <dbReference type="SAM" id="Phobius"/>
    </source>
</evidence>
<feature type="transmembrane region" description="Helical" evidence="1">
    <location>
        <begin position="21"/>
        <end position="41"/>
    </location>
</feature>
<proteinExistence type="predicted"/>
<dbReference type="EMBL" id="CP077090">
    <property type="protein sequence ID" value="QXI10588.1"/>
    <property type="molecule type" value="Genomic_DNA"/>
</dbReference>
<protein>
    <submittedName>
        <fullName evidence="2">Uncharacterized protein</fullName>
    </submittedName>
</protein>
<sequence length="141" mass="15978">MTNHERKRLLEAYTDYVETRLSVVSSLIVVLVGFSLGTLSVTKISSGFNIFLMAGVLFFFLWVLLRESGNRKNSGLWKVIEELEGKYKGRDDGGVVLEEIRQYNVWESFSPIVVGRLLPILFAVLFCIYTLVEHVARALSS</sequence>
<feature type="transmembrane region" description="Helical" evidence="1">
    <location>
        <begin position="113"/>
        <end position="132"/>
    </location>
</feature>
<organism evidence="2 3">
    <name type="scientific">Pseudomonas zeae</name>
    <dbReference type="NCBI Taxonomy" id="2745510"/>
    <lineage>
        <taxon>Bacteria</taxon>
        <taxon>Pseudomonadati</taxon>
        <taxon>Pseudomonadota</taxon>
        <taxon>Gammaproteobacteria</taxon>
        <taxon>Pseudomonadales</taxon>
        <taxon>Pseudomonadaceae</taxon>
        <taxon>Pseudomonas</taxon>
    </lineage>
</organism>
<name>A0A9E6NLZ4_9PSED</name>
<dbReference type="Proteomes" id="UP000627092">
    <property type="component" value="Chromosome"/>
</dbReference>
<gene>
    <name evidence="2" type="ORF">HU754_022725</name>
</gene>
<keyword evidence="1" id="KW-0812">Transmembrane</keyword>
<accession>A0A9E6NLZ4</accession>
<dbReference type="InterPro" id="IPR056918">
    <property type="entry name" value="8xMP"/>
</dbReference>
<dbReference type="AlphaFoldDB" id="A0A9E6NLZ4"/>
<evidence type="ECO:0000313" key="2">
    <source>
        <dbReference type="EMBL" id="QXI10588.1"/>
    </source>
</evidence>
<dbReference type="Pfam" id="PF24838">
    <property type="entry name" value="8xMP"/>
    <property type="match status" value="1"/>
</dbReference>
<evidence type="ECO:0000313" key="3">
    <source>
        <dbReference type="Proteomes" id="UP000627092"/>
    </source>
</evidence>
<feature type="transmembrane region" description="Helical" evidence="1">
    <location>
        <begin position="47"/>
        <end position="65"/>
    </location>
</feature>
<keyword evidence="1" id="KW-0472">Membrane</keyword>
<keyword evidence="1" id="KW-1133">Transmembrane helix</keyword>
<reference evidence="2" key="1">
    <citation type="journal article" date="2020" name="Microorganisms">
        <title>Reliable Identification of Environmental Pseudomonas Isolates Using the rpoD Gene.</title>
        <authorList>
            <consortium name="The Broad Institute Genome Sequencing Platform"/>
            <person name="Girard L."/>
            <person name="Lood C."/>
            <person name="Rokni-Zadeh H."/>
            <person name="van Noort V."/>
            <person name="Lavigne R."/>
            <person name="De Mot R."/>
        </authorList>
    </citation>
    <scope>NUCLEOTIDE SEQUENCE</scope>
    <source>
        <strain evidence="2">OE 48.2</strain>
    </source>
</reference>
<dbReference type="RefSeq" id="WP_186625059.1">
    <property type="nucleotide sequence ID" value="NZ_CP077090.1"/>
</dbReference>
<reference evidence="2" key="2">
    <citation type="journal article" date="2021" name="Microorganisms">
        <title>The Ever-Expanding Pseudomonas Genus: Description of 43 New Species and Partition of the Pseudomonas putida Group.</title>
        <authorList>
            <person name="Girard L."/>
            <person name="Lood C."/>
            <person name="Hofte M."/>
            <person name="Vandamme P."/>
            <person name="Rokni-Zadeh H."/>
            <person name="van Noort V."/>
            <person name="Lavigne R."/>
            <person name="De Mot R."/>
        </authorList>
    </citation>
    <scope>NUCLEOTIDE SEQUENCE</scope>
    <source>
        <strain evidence="2">OE 48.2</strain>
    </source>
</reference>